<evidence type="ECO:0000259" key="14">
    <source>
        <dbReference type="PROSITE" id="PS50994"/>
    </source>
</evidence>
<keyword evidence="5" id="KW-0540">Nuclease</keyword>
<feature type="region of interest" description="Disordered" evidence="12">
    <location>
        <begin position="462"/>
        <end position="493"/>
    </location>
</feature>
<dbReference type="Gene3D" id="3.30.70.270">
    <property type="match status" value="2"/>
</dbReference>
<dbReference type="Pfam" id="PF00078">
    <property type="entry name" value="RVT_1"/>
    <property type="match status" value="1"/>
</dbReference>
<dbReference type="GO" id="GO:0015074">
    <property type="term" value="P:DNA integration"/>
    <property type="evidence" value="ECO:0007669"/>
    <property type="project" value="InterPro"/>
</dbReference>
<dbReference type="CDD" id="cd01647">
    <property type="entry name" value="RT_LTR"/>
    <property type="match status" value="1"/>
</dbReference>
<dbReference type="GO" id="GO:0045490">
    <property type="term" value="P:pectin catabolic process"/>
    <property type="evidence" value="ECO:0007669"/>
    <property type="project" value="UniProtKB-UniPathway"/>
</dbReference>
<dbReference type="SUPFAM" id="SSF56672">
    <property type="entry name" value="DNA/RNA polymerases"/>
    <property type="match status" value="1"/>
</dbReference>
<feature type="compositionally biased region" description="Acidic residues" evidence="12">
    <location>
        <begin position="131"/>
        <end position="147"/>
    </location>
</feature>
<evidence type="ECO:0000256" key="9">
    <source>
        <dbReference type="ARBA" id="ARBA00047928"/>
    </source>
</evidence>
<dbReference type="Gene3D" id="2.160.20.10">
    <property type="entry name" value="Single-stranded right-handed beta-helix, Pectin lyase-like"/>
    <property type="match status" value="1"/>
</dbReference>
<feature type="compositionally biased region" description="Pro residues" evidence="12">
    <location>
        <begin position="276"/>
        <end position="289"/>
    </location>
</feature>
<dbReference type="Gene3D" id="2.40.70.10">
    <property type="entry name" value="Acid Proteases"/>
    <property type="match status" value="1"/>
</dbReference>
<dbReference type="PANTHER" id="PTHR37984">
    <property type="entry name" value="PROTEIN CBG26694"/>
    <property type="match status" value="1"/>
</dbReference>
<dbReference type="Pfam" id="PF00098">
    <property type="entry name" value="zf-CCHC"/>
    <property type="match status" value="2"/>
</dbReference>
<sequence length="2042" mass="230169">MSSASSAVTYTSVYTDSEPGRVLWGADEELSDVGSPRVIMYGYDGLPMLPVALPSPDYIPGLEEPQTPLAPQDEDEHELMFIQPHDPDFMPEPIYPEYIPLEDEHILSAEEQPLPPVVSPTAESPGYVAESDAEEDPEEYEEDETEDGPVGYPMDGGDDDDGNLSGYDVDDEDEDGEDDEDEEEHLAPADFAIVIPIDELAFPPEGTEPIIPPPSTDTATTGARITIRPQTSISLPPEAEVERLLAMPTPSPSPLTSLSPPSAGECLARCTTPAALPSPPLPPPLYPPPVDRRDDIPESKQPPRKRLCLSTLGSRYEVGESSMKGRGVDYGFADTVETEMRHQAIGGVWYRIRDTWIDPAEAVPEMAPTTLEGVNTRVTKLAELHEHDTQDLYALLEDAQDCRTRISQRVAMDSQRVDLLMGNRITLQETVWTMEEEAYAAREAWAHSVGLSQTVHHELQTLRRQTNHGTGNKTRTESTTSQHRQSTSPQDSRIMQAMIDQALLRNSTNGDGSQSSHEDNPRHVQTTRPCFYVDFMKCHPLNFNGNEGVVDAALTWWNSQIRTLGPEAYTMTWEVLKKKMADKYYPQGELKKLEIELWNLKDVGRDDLMDQKLRTYAERADNKRKTDDTSRNNHGHQQQPFKKKNVAKVYNMGTGERKPYKGSLPKCTKCQRHHNGPCTQKCYKCNKVGHFARDCKSSGNANVANAQRDGKETPKGNGCFECGASGHFERDCPKLKNKNGGNRNAQGWVYAVGNAEKNGNAPINPDSNVVTGTFLLNNRYTSILFDTDADRSFISTAFSLPVNIDPTPLGSSYDVELAYGKIVGIDTIIRGCTINFLKHPFNIDLMPVELGSFEVIIGMDWLRRCHAVIVCDEKLVQIPYGNETLTFRGNESNNRRESRLTVISCSKAQEYMAKGCQIFMAQISAKKKEDKSEGKKLKDVPIVWDFPKVFLEDFPGLPPARPVEFQIDLIPGAALVARAPYRLAPFEMKELSKQLQKLSDKGFIRPSSSPWGAPVLFVKKKDGSFRMCIDYRELNKLTSARARYSKDGISNRYGDYEFQVMPFGLTNAPAVFMDLMNRVCKPYLDKFVIVFIDDILIYSKDEKEHEEHLKAILELLKEEKLYAKFSKCEFWIPKVQFLGHVIDSRGIHVDPTKIESIKDWASPKTPTEIRQFLGLAGYYQSASILALPKGSKDFVVYCDASHKGLGAVLMQREKILEAQIKALKPKNIKKEDVGGMIRTDIHKERLEPRADGTLCLNGRSWLPCYGDLRSMTMHESHKSNKCLTCAKVKAEHQRPSGLLVQPAIPVWKWDNITMDFVTKLPKSSHGFDTIWVIVDRLTKSAHFLPIRENDLMDKLARLYLDKIMTRHETPVSIICDRNGRFTSNIWKTFQKALGTNLDMSTAYHPETDGQSERTIQTLEDMLRACVIDFGKGWVKHLPLVEFSYNNSYHASIKVASYEALYGRKCRSPVCWAEVGEAQLTGVVRFIKWGKLNPRYIGPFKVLAKVEDVAYRLELPRELSRVHHTFHVSNLKKCYADEPLAMPLEGVHIDDTLQFVEEPVEIMEQEIKRLKRNQIPLVKVRWNSRRGPEFTWHVESGMFRVRTSSTGKLLAIDLHSYMSSFSVMSLEKRDGDLSRRILEKTLVGSGLLDMPRERMGFNLLLRSLLLFGVPDSKYCDTSWIFEFLPEHPSKLTDDNACRSTLEGLRRMQTYLCFFCFFSFPSMFRTADVGGVRLSSVGPLMSESLVGQGSVVIVTADADSLLQMSTDLWMACGSNLWSICVRFVASGPCQPEITVITWDNTATKIDHHQAPRVIGTGTFGCGTVIVEGEDFISENITFENSAPEGSGQAVAIRVTADRCAFYNCRFLGWQDTLYLHYGKQYLKDCYIEGSVDFIFGNSTALLEHCHIHCKSGGYITAQSRKSCQETTGYVFLRCVITGNGGTPYTYLGRPWGPFGRVVFAYTYMDSCIKHHGWNNWGKAENERSACFYEYRCFGPGSCPEKRVTWARELMEDEAEQFLVHAFIDPNPERPWLAQRMALRIPFSA</sequence>
<evidence type="ECO:0000256" key="1">
    <source>
        <dbReference type="ARBA" id="ARBA00005184"/>
    </source>
</evidence>
<dbReference type="Gene3D" id="3.10.10.10">
    <property type="entry name" value="HIV Type 1 Reverse Transcriptase, subunit A, domain 1"/>
    <property type="match status" value="2"/>
</dbReference>
<feature type="domain" description="Integrase catalytic" evidence="14">
    <location>
        <begin position="1301"/>
        <end position="1464"/>
    </location>
</feature>
<dbReference type="InterPro" id="IPR011050">
    <property type="entry name" value="Pectin_lyase_fold/virulence"/>
</dbReference>
<dbReference type="FunFam" id="3.30.70.270:FF:000003">
    <property type="entry name" value="Transposon Ty3-G Gag-Pol polyprotein"/>
    <property type="match status" value="1"/>
</dbReference>
<feature type="domain" description="CCHC-type" evidence="13">
    <location>
        <begin position="681"/>
        <end position="697"/>
    </location>
</feature>
<reference evidence="15" key="1">
    <citation type="journal article" date="2019" name="Sci. Rep.">
        <title>Draft genome of Tanacetum cinerariifolium, the natural source of mosquito coil.</title>
        <authorList>
            <person name="Yamashiro T."/>
            <person name="Shiraishi A."/>
            <person name="Satake H."/>
            <person name="Nakayama K."/>
        </authorList>
    </citation>
    <scope>NUCLEOTIDE SEQUENCE</scope>
</reference>
<dbReference type="Pfam" id="PF24626">
    <property type="entry name" value="SH3_Tf2-1"/>
    <property type="match status" value="1"/>
</dbReference>
<dbReference type="PANTHER" id="PTHR37984:SF5">
    <property type="entry name" value="PROTEIN NYNRIN-LIKE"/>
    <property type="match status" value="1"/>
</dbReference>
<accession>A0A6L2NHK2</accession>
<evidence type="ECO:0000259" key="13">
    <source>
        <dbReference type="PROSITE" id="PS50158"/>
    </source>
</evidence>
<dbReference type="InterPro" id="IPR012334">
    <property type="entry name" value="Pectin_lyas_fold"/>
</dbReference>
<comment type="pathway">
    <text evidence="1">Glycan metabolism; pectin degradation; 2-dehydro-3-deoxy-D-gluconate from pectin: step 1/5.</text>
</comment>
<name>A0A6L2NHK2_TANCI</name>
<dbReference type="SUPFAM" id="SSF50630">
    <property type="entry name" value="Acid proteases"/>
    <property type="match status" value="1"/>
</dbReference>
<comment type="caution">
    <text evidence="15">The sequence shown here is derived from an EMBL/GenBank/DDBJ whole genome shotgun (WGS) entry which is preliminary data.</text>
</comment>
<evidence type="ECO:0000256" key="12">
    <source>
        <dbReference type="SAM" id="MobiDB-lite"/>
    </source>
</evidence>
<dbReference type="GO" id="GO:0042545">
    <property type="term" value="P:cell wall modification"/>
    <property type="evidence" value="ECO:0007669"/>
    <property type="project" value="InterPro"/>
</dbReference>
<keyword evidence="10" id="KW-0863">Zinc-finger</keyword>
<keyword evidence="10" id="KW-0862">Zinc</keyword>
<dbReference type="InterPro" id="IPR033131">
    <property type="entry name" value="Pectinesterase_Asp_AS"/>
</dbReference>
<dbReference type="SUPFAM" id="SSF57756">
    <property type="entry name" value="Retrovirus zinc finger-like domains"/>
    <property type="match status" value="1"/>
</dbReference>
<evidence type="ECO:0000256" key="5">
    <source>
        <dbReference type="ARBA" id="ARBA00022722"/>
    </source>
</evidence>
<proteinExistence type="predicted"/>
<feature type="region of interest" description="Disordered" evidence="12">
    <location>
        <begin position="115"/>
        <end position="190"/>
    </location>
</feature>
<evidence type="ECO:0000256" key="4">
    <source>
        <dbReference type="ARBA" id="ARBA00022695"/>
    </source>
</evidence>
<dbReference type="InterPro" id="IPR000477">
    <property type="entry name" value="RT_dom"/>
</dbReference>
<dbReference type="Pfam" id="PF08284">
    <property type="entry name" value="RVP_2"/>
    <property type="match status" value="1"/>
</dbReference>
<feature type="region of interest" description="Disordered" evidence="12">
    <location>
        <begin position="202"/>
        <end position="221"/>
    </location>
</feature>
<evidence type="ECO:0000256" key="8">
    <source>
        <dbReference type="ARBA" id="ARBA00023085"/>
    </source>
</evidence>
<dbReference type="InterPro" id="IPR036397">
    <property type="entry name" value="RNaseH_sf"/>
</dbReference>
<dbReference type="PROSITE" id="PS50994">
    <property type="entry name" value="INTEGRASE"/>
    <property type="match status" value="1"/>
</dbReference>
<evidence type="ECO:0000256" key="6">
    <source>
        <dbReference type="ARBA" id="ARBA00022759"/>
    </source>
</evidence>
<dbReference type="InterPro" id="IPR021109">
    <property type="entry name" value="Peptidase_aspartic_dom_sf"/>
</dbReference>
<dbReference type="CDD" id="cd00303">
    <property type="entry name" value="retropepsin_like"/>
    <property type="match status" value="1"/>
</dbReference>
<dbReference type="GO" id="GO:0004519">
    <property type="term" value="F:endonuclease activity"/>
    <property type="evidence" value="ECO:0007669"/>
    <property type="project" value="UniProtKB-KW"/>
</dbReference>
<dbReference type="PROSITE" id="PS50158">
    <property type="entry name" value="ZF_CCHC"/>
    <property type="match status" value="2"/>
</dbReference>
<evidence type="ECO:0000256" key="2">
    <source>
        <dbReference type="ARBA" id="ARBA00013229"/>
    </source>
</evidence>
<feature type="domain" description="CCHC-type" evidence="13">
    <location>
        <begin position="719"/>
        <end position="734"/>
    </location>
</feature>
<keyword evidence="10" id="KW-0479">Metal-binding</keyword>
<feature type="compositionally biased region" description="Basic and acidic residues" evidence="12">
    <location>
        <begin position="616"/>
        <end position="631"/>
    </location>
</feature>
<protein>
    <recommendedName>
        <fullName evidence="2">pectinesterase</fullName>
        <ecNumber evidence="2">3.1.1.11</ecNumber>
    </recommendedName>
</protein>
<dbReference type="InterPro" id="IPR001878">
    <property type="entry name" value="Znf_CCHC"/>
</dbReference>
<dbReference type="SMART" id="SM00343">
    <property type="entry name" value="ZnF_C2HC"/>
    <property type="match status" value="2"/>
</dbReference>
<feature type="region of interest" description="Disordered" evidence="12">
    <location>
        <begin position="616"/>
        <end position="644"/>
    </location>
</feature>
<dbReference type="UniPathway" id="UPA00545">
    <property type="reaction ID" value="UER00823"/>
</dbReference>
<dbReference type="SUPFAM" id="SSF53098">
    <property type="entry name" value="Ribonuclease H-like"/>
    <property type="match status" value="1"/>
</dbReference>
<keyword evidence="8" id="KW-0063">Aspartyl esterase</keyword>
<keyword evidence="6" id="KW-0255">Endonuclease</keyword>
<dbReference type="InterPro" id="IPR043128">
    <property type="entry name" value="Rev_trsase/Diguanyl_cyclase"/>
</dbReference>
<dbReference type="InterPro" id="IPR043502">
    <property type="entry name" value="DNA/RNA_pol_sf"/>
</dbReference>
<gene>
    <name evidence="15" type="ORF">Tci_056995</name>
</gene>
<feature type="region of interest" description="Disordered" evidence="12">
    <location>
        <begin position="271"/>
        <end position="307"/>
    </location>
</feature>
<evidence type="ECO:0000313" key="15">
    <source>
        <dbReference type="EMBL" id="GEU85017.1"/>
    </source>
</evidence>
<dbReference type="EMBL" id="BKCJ010009019">
    <property type="protein sequence ID" value="GEU85017.1"/>
    <property type="molecule type" value="Genomic_DNA"/>
</dbReference>
<dbReference type="InterPro" id="IPR036875">
    <property type="entry name" value="Znf_CCHC_sf"/>
</dbReference>
<dbReference type="Pfam" id="PF01095">
    <property type="entry name" value="Pectinesterase"/>
    <property type="match status" value="1"/>
</dbReference>
<feature type="active site" evidence="11">
    <location>
        <position position="1890"/>
    </location>
</feature>
<evidence type="ECO:0000256" key="7">
    <source>
        <dbReference type="ARBA" id="ARBA00022801"/>
    </source>
</evidence>
<keyword evidence="7" id="KW-0378">Hydrolase</keyword>
<evidence type="ECO:0000256" key="3">
    <source>
        <dbReference type="ARBA" id="ARBA00022679"/>
    </source>
</evidence>
<dbReference type="GO" id="GO:0006508">
    <property type="term" value="P:proteolysis"/>
    <property type="evidence" value="ECO:0007669"/>
    <property type="project" value="UniProtKB-KW"/>
</dbReference>
<dbReference type="InterPro" id="IPR001584">
    <property type="entry name" value="Integrase_cat-core"/>
</dbReference>
<keyword evidence="4" id="KW-0548">Nucleotidyltransferase</keyword>
<dbReference type="EC" id="3.1.1.11" evidence="2"/>
<dbReference type="GO" id="GO:0004190">
    <property type="term" value="F:aspartic-type endopeptidase activity"/>
    <property type="evidence" value="ECO:0007669"/>
    <property type="project" value="UniProtKB-KW"/>
</dbReference>
<dbReference type="GO" id="GO:0016779">
    <property type="term" value="F:nucleotidyltransferase activity"/>
    <property type="evidence" value="ECO:0007669"/>
    <property type="project" value="UniProtKB-KW"/>
</dbReference>
<dbReference type="InterPro" id="IPR050951">
    <property type="entry name" value="Retrovirus_Pol_polyprotein"/>
</dbReference>
<dbReference type="Gene3D" id="4.10.60.10">
    <property type="entry name" value="Zinc finger, CCHC-type"/>
    <property type="match status" value="2"/>
</dbReference>
<dbReference type="PROSITE" id="PS00503">
    <property type="entry name" value="PECTINESTERASE_2"/>
    <property type="match status" value="1"/>
</dbReference>
<evidence type="ECO:0000256" key="11">
    <source>
        <dbReference type="PROSITE-ProRule" id="PRU10040"/>
    </source>
</evidence>
<dbReference type="Gene3D" id="3.30.420.10">
    <property type="entry name" value="Ribonuclease H-like superfamily/Ribonuclease H"/>
    <property type="match status" value="1"/>
</dbReference>
<keyword evidence="3" id="KW-0808">Transferase</keyword>
<comment type="catalytic activity">
    <reaction evidence="9">
        <text>[(1-&gt;4)-alpha-D-galacturonosyl methyl ester](n) + n H2O = [(1-&gt;4)-alpha-D-galacturonosyl](n) + n methanol + n H(+)</text>
        <dbReference type="Rhea" id="RHEA:22380"/>
        <dbReference type="Rhea" id="RHEA-COMP:14570"/>
        <dbReference type="Rhea" id="RHEA-COMP:14573"/>
        <dbReference type="ChEBI" id="CHEBI:15377"/>
        <dbReference type="ChEBI" id="CHEBI:15378"/>
        <dbReference type="ChEBI" id="CHEBI:17790"/>
        <dbReference type="ChEBI" id="CHEBI:140522"/>
        <dbReference type="ChEBI" id="CHEBI:140523"/>
        <dbReference type="EC" id="3.1.1.11"/>
    </reaction>
</comment>
<evidence type="ECO:0000256" key="10">
    <source>
        <dbReference type="PROSITE-ProRule" id="PRU00047"/>
    </source>
</evidence>
<dbReference type="GO" id="GO:0008270">
    <property type="term" value="F:zinc ion binding"/>
    <property type="evidence" value="ECO:0007669"/>
    <property type="project" value="UniProtKB-KW"/>
</dbReference>
<dbReference type="InterPro" id="IPR000070">
    <property type="entry name" value="Pectinesterase_cat"/>
</dbReference>
<dbReference type="InterPro" id="IPR012337">
    <property type="entry name" value="RNaseH-like_sf"/>
</dbReference>
<organism evidence="15">
    <name type="scientific">Tanacetum cinerariifolium</name>
    <name type="common">Dalmatian daisy</name>
    <name type="synonym">Chrysanthemum cinerariifolium</name>
    <dbReference type="NCBI Taxonomy" id="118510"/>
    <lineage>
        <taxon>Eukaryota</taxon>
        <taxon>Viridiplantae</taxon>
        <taxon>Streptophyta</taxon>
        <taxon>Embryophyta</taxon>
        <taxon>Tracheophyta</taxon>
        <taxon>Spermatophyta</taxon>
        <taxon>Magnoliopsida</taxon>
        <taxon>eudicotyledons</taxon>
        <taxon>Gunneridae</taxon>
        <taxon>Pentapetalae</taxon>
        <taxon>asterids</taxon>
        <taxon>campanulids</taxon>
        <taxon>Asterales</taxon>
        <taxon>Asteraceae</taxon>
        <taxon>Asteroideae</taxon>
        <taxon>Anthemideae</taxon>
        <taxon>Anthemidinae</taxon>
        <taxon>Tanacetum</taxon>
    </lineage>
</organism>
<dbReference type="InterPro" id="IPR056924">
    <property type="entry name" value="SH3_Tf2-1"/>
</dbReference>
<dbReference type="GO" id="GO:0030599">
    <property type="term" value="F:pectinesterase activity"/>
    <property type="evidence" value="ECO:0007669"/>
    <property type="project" value="UniProtKB-EC"/>
</dbReference>
<dbReference type="SUPFAM" id="SSF51126">
    <property type="entry name" value="Pectin lyase-like"/>
    <property type="match status" value="1"/>
</dbReference>
<dbReference type="GO" id="GO:0003677">
    <property type="term" value="F:DNA binding"/>
    <property type="evidence" value="ECO:0007669"/>
    <property type="project" value="UniProtKB-KW"/>
</dbReference>
<feature type="compositionally biased region" description="Acidic residues" evidence="12">
    <location>
        <begin position="156"/>
        <end position="184"/>
    </location>
</feature>